<feature type="non-terminal residue" evidence="1">
    <location>
        <position position="249"/>
    </location>
</feature>
<sequence>MMTTGRCVEPGFKRLGLGVVEPTMRSLEIGKGIAARTLVKANDIIPIRLANLSKEAQTLFPNTNIAFMTQVDKVEEPRMKQSDTTCLPEHMHDVYNRASDGMTRNEKSEVRKLLIKFAHIFSENDTDLGRTGLQKDVRIYVNGCETCMKRKRPIKTKQAAMQIIRRGYPMEKIAIDILGELPETESEKLESAHAFVIKSTGKAMLKQKQIHDKRTSYEIFSPGDKVYVYFPVKKSGTSSKPFWRGPYTV</sequence>
<dbReference type="EMBL" id="CP111022">
    <property type="protein sequence ID" value="WAR18396.1"/>
    <property type="molecule type" value="Genomic_DNA"/>
</dbReference>
<reference evidence="1" key="1">
    <citation type="submission" date="2022-11" db="EMBL/GenBank/DDBJ databases">
        <title>Centuries of genome instability and evolution in soft-shell clam transmissible cancer (bioRxiv).</title>
        <authorList>
            <person name="Hart S.F.M."/>
            <person name="Yonemitsu M.A."/>
            <person name="Giersch R.M."/>
            <person name="Beal B.F."/>
            <person name="Arriagada G."/>
            <person name="Davis B.W."/>
            <person name="Ostrander E.A."/>
            <person name="Goff S.P."/>
            <person name="Metzger M.J."/>
        </authorList>
    </citation>
    <scope>NUCLEOTIDE SEQUENCE</scope>
    <source>
        <strain evidence="1">MELC-2E11</strain>
        <tissue evidence="1">Siphon/mantle</tissue>
    </source>
</reference>
<name>A0ABY7FC90_MYAAR</name>
<evidence type="ECO:0000313" key="1">
    <source>
        <dbReference type="EMBL" id="WAR18396.1"/>
    </source>
</evidence>
<organism evidence="1 2">
    <name type="scientific">Mya arenaria</name>
    <name type="common">Soft-shell clam</name>
    <dbReference type="NCBI Taxonomy" id="6604"/>
    <lineage>
        <taxon>Eukaryota</taxon>
        <taxon>Metazoa</taxon>
        <taxon>Spiralia</taxon>
        <taxon>Lophotrochozoa</taxon>
        <taxon>Mollusca</taxon>
        <taxon>Bivalvia</taxon>
        <taxon>Autobranchia</taxon>
        <taxon>Heteroconchia</taxon>
        <taxon>Euheterodonta</taxon>
        <taxon>Imparidentia</taxon>
        <taxon>Neoheterodontei</taxon>
        <taxon>Myida</taxon>
        <taxon>Myoidea</taxon>
        <taxon>Myidae</taxon>
        <taxon>Mya</taxon>
    </lineage>
</organism>
<evidence type="ECO:0000313" key="2">
    <source>
        <dbReference type="Proteomes" id="UP001164746"/>
    </source>
</evidence>
<gene>
    <name evidence="1" type="ORF">MAR_000234</name>
</gene>
<proteinExistence type="predicted"/>
<protein>
    <submittedName>
        <fullName evidence="1">Uncharacterized protein</fullName>
    </submittedName>
</protein>
<accession>A0ABY7FC90</accession>
<keyword evidence="2" id="KW-1185">Reference proteome</keyword>
<dbReference type="Proteomes" id="UP001164746">
    <property type="component" value="Chromosome 11"/>
</dbReference>